<name>A0ABP4Q7L1_9ACTN</name>
<proteinExistence type="predicted"/>
<keyword evidence="3" id="KW-1185">Reference proteome</keyword>
<organism evidence="2 3">
    <name type="scientific">Kribbella hippodromi</name>
    <dbReference type="NCBI Taxonomy" id="434347"/>
    <lineage>
        <taxon>Bacteria</taxon>
        <taxon>Bacillati</taxon>
        <taxon>Actinomycetota</taxon>
        <taxon>Actinomycetes</taxon>
        <taxon>Propionibacteriales</taxon>
        <taxon>Kribbellaceae</taxon>
        <taxon>Kribbella</taxon>
    </lineage>
</organism>
<evidence type="ECO:0000256" key="1">
    <source>
        <dbReference type="SAM" id="Phobius"/>
    </source>
</evidence>
<keyword evidence="1" id="KW-1133">Transmembrane helix</keyword>
<keyword evidence="1" id="KW-0812">Transmembrane</keyword>
<protein>
    <recommendedName>
        <fullName evidence="4">MFS transporter</fullName>
    </recommendedName>
</protein>
<evidence type="ECO:0008006" key="4">
    <source>
        <dbReference type="Google" id="ProtNLM"/>
    </source>
</evidence>
<sequence>MLFTEQPSTGFAETALFGVLLGCGAGLANAPTNSAVIDAVGRQRSGTGSATVNATRQSGTTLGIAVLGSVIASAPTHTVGLHRIAGVSAAIGLALAAIVTVTRRKAF</sequence>
<feature type="transmembrane region" description="Helical" evidence="1">
    <location>
        <begin position="84"/>
        <end position="102"/>
    </location>
</feature>
<evidence type="ECO:0000313" key="2">
    <source>
        <dbReference type="EMBL" id="GAA1600116.1"/>
    </source>
</evidence>
<dbReference type="Proteomes" id="UP001501705">
    <property type="component" value="Unassembled WGS sequence"/>
</dbReference>
<reference evidence="3" key="1">
    <citation type="journal article" date="2019" name="Int. J. Syst. Evol. Microbiol.">
        <title>The Global Catalogue of Microorganisms (GCM) 10K type strain sequencing project: providing services to taxonomists for standard genome sequencing and annotation.</title>
        <authorList>
            <consortium name="The Broad Institute Genomics Platform"/>
            <consortium name="The Broad Institute Genome Sequencing Center for Infectious Disease"/>
            <person name="Wu L."/>
            <person name="Ma J."/>
        </authorList>
    </citation>
    <scope>NUCLEOTIDE SEQUENCE [LARGE SCALE GENOMIC DNA]</scope>
    <source>
        <strain evidence="3">JCM 15572</strain>
    </source>
</reference>
<dbReference type="SUPFAM" id="SSF103473">
    <property type="entry name" value="MFS general substrate transporter"/>
    <property type="match status" value="1"/>
</dbReference>
<evidence type="ECO:0000313" key="3">
    <source>
        <dbReference type="Proteomes" id="UP001501705"/>
    </source>
</evidence>
<gene>
    <name evidence="2" type="ORF">GCM10009804_66000</name>
</gene>
<dbReference type="Gene3D" id="1.20.1250.20">
    <property type="entry name" value="MFS general substrate transporter like domains"/>
    <property type="match status" value="1"/>
</dbReference>
<dbReference type="EMBL" id="BAAAPH010000028">
    <property type="protein sequence ID" value="GAA1600116.1"/>
    <property type="molecule type" value="Genomic_DNA"/>
</dbReference>
<accession>A0ABP4Q7L1</accession>
<comment type="caution">
    <text evidence="2">The sequence shown here is derived from an EMBL/GenBank/DDBJ whole genome shotgun (WGS) entry which is preliminary data.</text>
</comment>
<dbReference type="InterPro" id="IPR036259">
    <property type="entry name" value="MFS_trans_sf"/>
</dbReference>
<keyword evidence="1" id="KW-0472">Membrane</keyword>